<dbReference type="GO" id="GO:0009002">
    <property type="term" value="F:serine-type D-Ala-D-Ala carboxypeptidase activity"/>
    <property type="evidence" value="ECO:0007669"/>
    <property type="project" value="UniProtKB-EC"/>
</dbReference>
<keyword evidence="3" id="KW-0378">Hydrolase</keyword>
<dbReference type="InterPro" id="IPR052179">
    <property type="entry name" value="DD-CPase-like"/>
</dbReference>
<dbReference type="InterPro" id="IPR058193">
    <property type="entry name" value="VanY/YodJ_core_dom"/>
</dbReference>
<dbReference type="Pfam" id="PF02557">
    <property type="entry name" value="VanY"/>
    <property type="match status" value="1"/>
</dbReference>
<evidence type="ECO:0000256" key="1">
    <source>
        <dbReference type="SAM" id="Phobius"/>
    </source>
</evidence>
<keyword evidence="3" id="KW-0645">Protease</keyword>
<organism evidence="3 4">
    <name type="scientific">Faecalicoccus acidiformans</name>
    <dbReference type="NCBI Taxonomy" id="915173"/>
    <lineage>
        <taxon>Bacteria</taxon>
        <taxon>Bacillati</taxon>
        <taxon>Bacillota</taxon>
        <taxon>Erysipelotrichia</taxon>
        <taxon>Erysipelotrichales</taxon>
        <taxon>Erysipelotrichaceae</taxon>
        <taxon>Faecalicoccus</taxon>
    </lineage>
</organism>
<evidence type="ECO:0000313" key="4">
    <source>
        <dbReference type="Proteomes" id="UP000521313"/>
    </source>
</evidence>
<gene>
    <name evidence="3" type="ORF">HNQ43_001437</name>
</gene>
<dbReference type="InterPro" id="IPR003709">
    <property type="entry name" value="VanY-like_core_dom"/>
</dbReference>
<name>A0A7W8D1A0_9FIRM</name>
<dbReference type="AlphaFoldDB" id="A0A7W8D1A0"/>
<reference evidence="3 4" key="1">
    <citation type="submission" date="2020-08" db="EMBL/GenBank/DDBJ databases">
        <title>Genomic Encyclopedia of Type Strains, Phase IV (KMG-IV): sequencing the most valuable type-strain genomes for metagenomic binning, comparative biology and taxonomic classification.</title>
        <authorList>
            <person name="Goeker M."/>
        </authorList>
    </citation>
    <scope>NUCLEOTIDE SEQUENCE [LARGE SCALE GENOMIC DNA]</scope>
    <source>
        <strain evidence="3 4">DSM 26963</strain>
    </source>
</reference>
<keyword evidence="1" id="KW-0812">Transmembrane</keyword>
<keyword evidence="1" id="KW-1133">Transmembrane helix</keyword>
<dbReference type="InterPro" id="IPR009045">
    <property type="entry name" value="Zn_M74/Hedgehog-like"/>
</dbReference>
<dbReference type="GO" id="GO:0006508">
    <property type="term" value="P:proteolysis"/>
    <property type="evidence" value="ECO:0007669"/>
    <property type="project" value="InterPro"/>
</dbReference>
<comment type="caution">
    <text evidence="3">The sequence shown here is derived from an EMBL/GenBank/DDBJ whole genome shotgun (WGS) entry which is preliminary data.</text>
</comment>
<dbReference type="EMBL" id="JACHHD010000014">
    <property type="protein sequence ID" value="MBB5185383.1"/>
    <property type="molecule type" value="Genomic_DNA"/>
</dbReference>
<sequence>MAKSKRKLTVFGKVLITMIGILFLVLCVLLSQLVIQLTKPEEKAPSEQEKVAQEETKKIEFSDREKAYADAHPELSEEEVIKRVAMNLDQEPYSNLQEVQDLDSDLQLVNKYYSLPSDYEPADLVPVSSSGENGTVMMRQKAAAAFEELVQASAQQGFILNACSAYRSYSYQEGLYNNGVVNYGQDYADAYWTRPGSSEHQTGLSVDIRMDNDLSDLDAVRSHPQYDWLLEHLADYGFILRYPDDKQDYTLIAPESWHLRYVGKEAAQEMADQNWCLEEYIFYKK</sequence>
<dbReference type="Proteomes" id="UP000521313">
    <property type="component" value="Unassembled WGS sequence"/>
</dbReference>
<proteinExistence type="predicted"/>
<dbReference type="RefSeq" id="WP_183376291.1">
    <property type="nucleotide sequence ID" value="NZ_JACHHD010000014.1"/>
</dbReference>
<dbReference type="PANTHER" id="PTHR34385:SF1">
    <property type="entry name" value="PEPTIDOGLYCAN L-ALANYL-D-GLUTAMATE ENDOPEPTIDASE CWLK"/>
    <property type="match status" value="1"/>
</dbReference>
<dbReference type="CDD" id="cd14852">
    <property type="entry name" value="LD-carboxypeptidase"/>
    <property type="match status" value="1"/>
</dbReference>
<evidence type="ECO:0000313" key="3">
    <source>
        <dbReference type="EMBL" id="MBB5185383.1"/>
    </source>
</evidence>
<dbReference type="SUPFAM" id="SSF55166">
    <property type="entry name" value="Hedgehog/DD-peptidase"/>
    <property type="match status" value="1"/>
</dbReference>
<dbReference type="Gene3D" id="3.30.1380.10">
    <property type="match status" value="1"/>
</dbReference>
<feature type="domain" description="D-alanyl-D-alanine carboxypeptidase-like core" evidence="2">
    <location>
        <begin position="137"/>
        <end position="264"/>
    </location>
</feature>
<accession>A0A7W8D1A0</accession>
<keyword evidence="3" id="KW-0121">Carboxypeptidase</keyword>
<keyword evidence="1" id="KW-0472">Membrane</keyword>
<dbReference type="PANTHER" id="PTHR34385">
    <property type="entry name" value="D-ALANYL-D-ALANINE CARBOXYPEPTIDASE"/>
    <property type="match status" value="1"/>
</dbReference>
<dbReference type="EC" id="3.4.16.4" evidence="3"/>
<feature type="transmembrane region" description="Helical" evidence="1">
    <location>
        <begin position="12"/>
        <end position="35"/>
    </location>
</feature>
<evidence type="ECO:0000259" key="2">
    <source>
        <dbReference type="Pfam" id="PF02557"/>
    </source>
</evidence>
<protein>
    <submittedName>
        <fullName evidence="3">D-alanyl-D-alanine carboxypeptidase</fullName>
        <ecNumber evidence="3">3.4.16.4</ecNumber>
    </submittedName>
</protein>